<feature type="compositionally biased region" description="Acidic residues" evidence="1">
    <location>
        <begin position="414"/>
        <end position="430"/>
    </location>
</feature>
<evidence type="ECO:0000313" key="2">
    <source>
        <dbReference type="EMBL" id="OEU16345.1"/>
    </source>
</evidence>
<feature type="region of interest" description="Disordered" evidence="1">
    <location>
        <begin position="1"/>
        <end position="448"/>
    </location>
</feature>
<name>A0A1E7FE60_9STRA</name>
<protein>
    <submittedName>
        <fullName evidence="2">Uncharacterized protein</fullName>
    </submittedName>
</protein>
<evidence type="ECO:0000313" key="3">
    <source>
        <dbReference type="Proteomes" id="UP000095751"/>
    </source>
</evidence>
<gene>
    <name evidence="2" type="ORF">FRACYDRAFT_268968</name>
</gene>
<proteinExistence type="predicted"/>
<feature type="compositionally biased region" description="Pro residues" evidence="1">
    <location>
        <begin position="1"/>
        <end position="17"/>
    </location>
</feature>
<reference evidence="2 3" key="1">
    <citation type="submission" date="2016-09" db="EMBL/GenBank/DDBJ databases">
        <title>Extensive genetic diversity and differential bi-allelic expression allows diatom success in the polar Southern Ocean.</title>
        <authorList>
            <consortium name="DOE Joint Genome Institute"/>
            <person name="Mock T."/>
            <person name="Otillar R.P."/>
            <person name="Strauss J."/>
            <person name="Dupont C."/>
            <person name="Frickenhaus S."/>
            <person name="Maumus F."/>
            <person name="Mcmullan M."/>
            <person name="Sanges R."/>
            <person name="Schmutz J."/>
            <person name="Toseland A."/>
            <person name="Valas R."/>
            <person name="Veluchamy A."/>
            <person name="Ward B.J."/>
            <person name="Allen A."/>
            <person name="Barry K."/>
            <person name="Falciatore A."/>
            <person name="Ferrante M."/>
            <person name="Fortunato A.E."/>
            <person name="Gloeckner G."/>
            <person name="Gruber A."/>
            <person name="Hipkin R."/>
            <person name="Janech M."/>
            <person name="Kroth P."/>
            <person name="Leese F."/>
            <person name="Lindquist E."/>
            <person name="Lyon B.R."/>
            <person name="Martin J."/>
            <person name="Mayer C."/>
            <person name="Parker M."/>
            <person name="Quesneville H."/>
            <person name="Raymond J."/>
            <person name="Uhlig C."/>
            <person name="Valentin K.U."/>
            <person name="Worden A.Z."/>
            <person name="Armbrust E.V."/>
            <person name="Bowler C."/>
            <person name="Green B."/>
            <person name="Moulton V."/>
            <person name="Van Oosterhout C."/>
            <person name="Grigoriev I."/>
        </authorList>
    </citation>
    <scope>NUCLEOTIDE SEQUENCE [LARGE SCALE GENOMIC DNA]</scope>
    <source>
        <strain evidence="2 3">CCMP1102</strain>
    </source>
</reference>
<accession>A0A1E7FE60</accession>
<dbReference type="KEGG" id="fcy:FRACYDRAFT_268968"/>
<feature type="compositionally biased region" description="Low complexity" evidence="1">
    <location>
        <begin position="127"/>
        <end position="149"/>
    </location>
</feature>
<dbReference type="EMBL" id="KV784358">
    <property type="protein sequence ID" value="OEU16345.1"/>
    <property type="molecule type" value="Genomic_DNA"/>
</dbReference>
<feature type="compositionally biased region" description="Polar residues" evidence="1">
    <location>
        <begin position="206"/>
        <end position="216"/>
    </location>
</feature>
<feature type="compositionally biased region" description="Basic and acidic residues" evidence="1">
    <location>
        <begin position="311"/>
        <end position="338"/>
    </location>
</feature>
<feature type="compositionally biased region" description="Basic and acidic residues" evidence="1">
    <location>
        <begin position="391"/>
        <end position="402"/>
    </location>
</feature>
<dbReference type="AlphaFoldDB" id="A0A1E7FE60"/>
<evidence type="ECO:0000256" key="1">
    <source>
        <dbReference type="SAM" id="MobiDB-lite"/>
    </source>
</evidence>
<organism evidence="2 3">
    <name type="scientific">Fragilariopsis cylindrus CCMP1102</name>
    <dbReference type="NCBI Taxonomy" id="635003"/>
    <lineage>
        <taxon>Eukaryota</taxon>
        <taxon>Sar</taxon>
        <taxon>Stramenopiles</taxon>
        <taxon>Ochrophyta</taxon>
        <taxon>Bacillariophyta</taxon>
        <taxon>Bacillariophyceae</taxon>
        <taxon>Bacillariophycidae</taxon>
        <taxon>Bacillariales</taxon>
        <taxon>Bacillariaceae</taxon>
        <taxon>Fragilariopsis</taxon>
    </lineage>
</organism>
<feature type="compositionally biased region" description="Polar residues" evidence="1">
    <location>
        <begin position="339"/>
        <end position="356"/>
    </location>
</feature>
<sequence>MYPPSPRSPGPPPPPPHGRSLPNSPMTWGGGPPPYPERHRSYPHPHHSPYHQAPHPPYSKPPSYSRSHSFDYHNGPSDPGLPPRHHSWSPHGSSRHHDTRYHHQHSHDDHYYHHQHRSPPTAGMYAPTSPAPTRSLSPPSPTSSSGPMPLGQDKYSPGDYYSNQPPAEEPWSPRRGYRHQYEAYDSPGQYPPSPYHHGECIPERSPSWTPRSASPQQHRHHDHYYDHNDYHDNNESSGDLSVPCLRGEGRPSSSKRGYSPQLHLSPRSTSRSFRPVIHRPSGAPPRSPSTYDRDRQQEFRPPSPRSPRYQRAKEDHPHYHCDRVEEEKKTSDMDEKINTSHQRQSASKNDIISNSKVEVAEVPSRPEPVKSKFRSIPDQEEVEREFPQVGDNKDKDQGEHRVSPGKFIPVTGDETNEAMEEDDSSEEGQPVDDISMSPLPYDREDPVTLLDLPDDIMNLPISSCGPHDDCALD</sequence>
<dbReference type="Proteomes" id="UP000095751">
    <property type="component" value="Unassembled WGS sequence"/>
</dbReference>
<feature type="compositionally biased region" description="Basic and acidic residues" evidence="1">
    <location>
        <begin position="223"/>
        <end position="234"/>
    </location>
</feature>
<keyword evidence="3" id="KW-1185">Reference proteome</keyword>
<dbReference type="InParanoid" id="A0A1E7FE60"/>
<feature type="compositionally biased region" description="Basic residues" evidence="1">
    <location>
        <begin position="83"/>
        <end position="105"/>
    </location>
</feature>